<comment type="similarity">
    <text evidence="1">Belongs to the serpin family.</text>
</comment>
<dbReference type="Proteomes" id="UP000249061">
    <property type="component" value="Unassembled WGS sequence"/>
</dbReference>
<dbReference type="Pfam" id="PF00079">
    <property type="entry name" value="Serpin"/>
    <property type="match status" value="1"/>
</dbReference>
<dbReference type="PANTHER" id="PTHR11461:SF211">
    <property type="entry name" value="GH10112P-RELATED"/>
    <property type="match status" value="1"/>
</dbReference>
<dbReference type="Gene3D" id="2.30.39.10">
    <property type="entry name" value="Alpha-1-antitrypsin, domain 1"/>
    <property type="match status" value="1"/>
</dbReference>
<dbReference type="SUPFAM" id="SSF56574">
    <property type="entry name" value="Serpins"/>
    <property type="match status" value="1"/>
</dbReference>
<dbReference type="PROSITE" id="PS00284">
    <property type="entry name" value="SERPIN"/>
    <property type="match status" value="1"/>
</dbReference>
<dbReference type="CDD" id="cd19590">
    <property type="entry name" value="serpin_thermopin-like"/>
    <property type="match status" value="1"/>
</dbReference>
<feature type="domain" description="Serpin" evidence="3">
    <location>
        <begin position="60"/>
        <end position="424"/>
    </location>
</feature>
<dbReference type="InterPro" id="IPR036186">
    <property type="entry name" value="Serpin_sf"/>
</dbReference>
<evidence type="ECO:0000313" key="4">
    <source>
        <dbReference type="EMBL" id="PZR16735.1"/>
    </source>
</evidence>
<dbReference type="PANTHER" id="PTHR11461">
    <property type="entry name" value="SERINE PROTEASE INHIBITOR, SERPIN"/>
    <property type="match status" value="1"/>
</dbReference>
<dbReference type="InterPro" id="IPR023796">
    <property type="entry name" value="Serpin_dom"/>
</dbReference>
<sequence>MQCAAVMRTLLSALCVVSLFTACATQEPGALSQSAKERITTAAPAQHVTQSADALNELGFDIYKKLASQDGNIAFSPWSIDTALALTYPGARTTTADEMRSTMHISLPDAEFHRSMNDLSRSIDARAGNGLAADGGPLRLRTTNQLFVDDSMTLLPDFLDVLAQEYGAGVRRVNFVEQPEVSRVAINDWVKVETETLIPELLPKGIITPDTKLTLVNALYFNAAWKQPFDKSASQPGLFTKRDGTRTSATMMNNFNAPSRYAKLNGVEALELPYSGDQLGLLILAPEVGQLASFEQSLSASVVTNFVNALDAEHTRGVSVPRFEARSQARLDEVLKTLGMQLAFTGEADLSGIDGKPGLYISAVIHEAVVKVTEAGTEAAAATAVVVGRDSVPAFEVMIDRPFVYLVRDRATGVVLFAGRIVAP</sequence>
<dbReference type="EMBL" id="QFQP01000003">
    <property type="protein sequence ID" value="PZR16735.1"/>
    <property type="molecule type" value="Genomic_DNA"/>
</dbReference>
<organism evidence="4 5">
    <name type="scientific">Archangium gephyra</name>
    <dbReference type="NCBI Taxonomy" id="48"/>
    <lineage>
        <taxon>Bacteria</taxon>
        <taxon>Pseudomonadati</taxon>
        <taxon>Myxococcota</taxon>
        <taxon>Myxococcia</taxon>
        <taxon>Myxococcales</taxon>
        <taxon>Cystobacterineae</taxon>
        <taxon>Archangiaceae</taxon>
        <taxon>Archangium</taxon>
    </lineage>
</organism>
<evidence type="ECO:0000259" key="3">
    <source>
        <dbReference type="SMART" id="SM00093"/>
    </source>
</evidence>
<reference evidence="4 5" key="1">
    <citation type="submission" date="2017-08" db="EMBL/GenBank/DDBJ databases">
        <title>Infants hospitalized years apart are colonized by the same room-sourced microbial strains.</title>
        <authorList>
            <person name="Brooks B."/>
            <person name="Olm M.R."/>
            <person name="Firek B.A."/>
            <person name="Baker R."/>
            <person name="Thomas B.C."/>
            <person name="Morowitz M.J."/>
            <person name="Banfield J.F."/>
        </authorList>
    </citation>
    <scope>NUCLEOTIDE SEQUENCE [LARGE SCALE GENOMIC DNA]</scope>
    <source>
        <strain evidence="4">S2_003_000_R2_14</strain>
    </source>
</reference>
<feature type="chain" id="PRO_5015840514" evidence="2">
    <location>
        <begin position="25"/>
        <end position="424"/>
    </location>
</feature>
<dbReference type="InterPro" id="IPR023795">
    <property type="entry name" value="Serpin_CS"/>
</dbReference>
<evidence type="ECO:0000256" key="2">
    <source>
        <dbReference type="SAM" id="SignalP"/>
    </source>
</evidence>
<comment type="caution">
    <text evidence="4">The sequence shown here is derived from an EMBL/GenBank/DDBJ whole genome shotgun (WGS) entry which is preliminary data.</text>
</comment>
<evidence type="ECO:0000313" key="5">
    <source>
        <dbReference type="Proteomes" id="UP000249061"/>
    </source>
</evidence>
<proteinExistence type="inferred from homology"/>
<keyword evidence="2" id="KW-0732">Signal</keyword>
<dbReference type="Gene3D" id="3.30.497.10">
    <property type="entry name" value="Antithrombin, subunit I, domain 2"/>
    <property type="match status" value="1"/>
</dbReference>
<dbReference type="GO" id="GO:0005615">
    <property type="term" value="C:extracellular space"/>
    <property type="evidence" value="ECO:0007669"/>
    <property type="project" value="InterPro"/>
</dbReference>
<dbReference type="InterPro" id="IPR000215">
    <property type="entry name" value="Serpin_fam"/>
</dbReference>
<evidence type="ECO:0000256" key="1">
    <source>
        <dbReference type="RuleBase" id="RU000411"/>
    </source>
</evidence>
<dbReference type="InterPro" id="IPR042178">
    <property type="entry name" value="Serpin_sf_1"/>
</dbReference>
<dbReference type="InterPro" id="IPR042185">
    <property type="entry name" value="Serpin_sf_2"/>
</dbReference>
<feature type="signal peptide" evidence="2">
    <location>
        <begin position="1"/>
        <end position="24"/>
    </location>
</feature>
<dbReference type="AlphaFoldDB" id="A0A2W5TZK0"/>
<protein>
    <submittedName>
        <fullName evidence="4">Serpin family protein</fullName>
    </submittedName>
</protein>
<name>A0A2W5TZK0_9BACT</name>
<dbReference type="GO" id="GO:0004867">
    <property type="term" value="F:serine-type endopeptidase inhibitor activity"/>
    <property type="evidence" value="ECO:0007669"/>
    <property type="project" value="InterPro"/>
</dbReference>
<dbReference type="SMART" id="SM00093">
    <property type="entry name" value="SERPIN"/>
    <property type="match status" value="1"/>
</dbReference>
<gene>
    <name evidence="4" type="ORF">DI536_06160</name>
</gene>
<accession>A0A2W5TZK0</accession>